<dbReference type="InterPro" id="IPR000515">
    <property type="entry name" value="MetI-like"/>
</dbReference>
<feature type="transmembrane region" description="Helical" evidence="7">
    <location>
        <begin position="194"/>
        <end position="216"/>
    </location>
</feature>
<dbReference type="InterPro" id="IPR050366">
    <property type="entry name" value="BP-dependent_transpt_permease"/>
</dbReference>
<feature type="transmembrane region" description="Helical" evidence="7">
    <location>
        <begin position="44"/>
        <end position="65"/>
    </location>
</feature>
<evidence type="ECO:0000259" key="8">
    <source>
        <dbReference type="PROSITE" id="PS50928"/>
    </source>
</evidence>
<dbReference type="PANTHER" id="PTHR43386:SF1">
    <property type="entry name" value="D,D-DIPEPTIDE TRANSPORT SYSTEM PERMEASE PROTEIN DDPC-RELATED"/>
    <property type="match status" value="1"/>
</dbReference>
<keyword evidence="4 7" id="KW-0812">Transmembrane</keyword>
<feature type="domain" description="ABC transmembrane type-1" evidence="8">
    <location>
        <begin position="120"/>
        <end position="323"/>
    </location>
</feature>
<evidence type="ECO:0000256" key="1">
    <source>
        <dbReference type="ARBA" id="ARBA00004651"/>
    </source>
</evidence>
<dbReference type="GO" id="GO:0005886">
    <property type="term" value="C:plasma membrane"/>
    <property type="evidence" value="ECO:0007669"/>
    <property type="project" value="UniProtKB-SubCell"/>
</dbReference>
<gene>
    <name evidence="9" type="ORF">D4739_14930</name>
</gene>
<feature type="transmembrane region" description="Helical" evidence="7">
    <location>
        <begin position="159"/>
        <end position="182"/>
    </location>
</feature>
<dbReference type="PANTHER" id="PTHR43386">
    <property type="entry name" value="OLIGOPEPTIDE TRANSPORT SYSTEM PERMEASE PROTEIN APPC"/>
    <property type="match status" value="1"/>
</dbReference>
<dbReference type="InterPro" id="IPR035906">
    <property type="entry name" value="MetI-like_sf"/>
</dbReference>
<keyword evidence="2 7" id="KW-0813">Transport</keyword>
<dbReference type="EMBL" id="QYRP01000002">
    <property type="protein sequence ID" value="RJS47381.1"/>
    <property type="molecule type" value="Genomic_DNA"/>
</dbReference>
<dbReference type="RefSeq" id="WP_120061346.1">
    <property type="nucleotide sequence ID" value="NZ_QYRP01000002.1"/>
</dbReference>
<dbReference type="Pfam" id="PF12911">
    <property type="entry name" value="OppC_N"/>
    <property type="match status" value="1"/>
</dbReference>
<evidence type="ECO:0000313" key="9">
    <source>
        <dbReference type="EMBL" id="RJS47381.1"/>
    </source>
</evidence>
<reference evidence="10" key="1">
    <citation type="submission" date="2018-09" db="EMBL/GenBank/DDBJ databases">
        <authorList>
            <person name="Zhu H."/>
        </authorList>
    </citation>
    <scope>NUCLEOTIDE SEQUENCE [LARGE SCALE GENOMIC DNA]</scope>
    <source>
        <strain evidence="10">K1W22B-1</strain>
    </source>
</reference>
<proteinExistence type="inferred from homology"/>
<keyword evidence="3" id="KW-1003">Cell membrane</keyword>
<feature type="transmembrane region" description="Helical" evidence="7">
    <location>
        <begin position="120"/>
        <end position="147"/>
    </location>
</feature>
<feature type="transmembrane region" description="Helical" evidence="7">
    <location>
        <begin position="247"/>
        <end position="267"/>
    </location>
</feature>
<feature type="transmembrane region" description="Helical" evidence="7">
    <location>
        <begin position="304"/>
        <end position="323"/>
    </location>
</feature>
<name>A0A3A5HBA3_9ACTN</name>
<dbReference type="Gene3D" id="1.10.3720.10">
    <property type="entry name" value="MetI-like"/>
    <property type="match status" value="1"/>
</dbReference>
<organism evidence="9 10">
    <name type="scientific">Nocardioides cavernaquae</name>
    <dbReference type="NCBI Taxonomy" id="2321396"/>
    <lineage>
        <taxon>Bacteria</taxon>
        <taxon>Bacillati</taxon>
        <taxon>Actinomycetota</taxon>
        <taxon>Actinomycetes</taxon>
        <taxon>Propionibacteriales</taxon>
        <taxon>Nocardioidaceae</taxon>
        <taxon>Nocardioides</taxon>
    </lineage>
</organism>
<dbReference type="OrthoDB" id="8906042at2"/>
<accession>A0A3A5HBA3</accession>
<comment type="caution">
    <text evidence="9">The sequence shown here is derived from an EMBL/GenBank/DDBJ whole genome shotgun (WGS) entry which is preliminary data.</text>
</comment>
<dbReference type="CDD" id="cd06261">
    <property type="entry name" value="TM_PBP2"/>
    <property type="match status" value="1"/>
</dbReference>
<comment type="subcellular location">
    <subcellularLocation>
        <location evidence="1 7">Cell membrane</location>
        <topology evidence="1 7">Multi-pass membrane protein</topology>
    </subcellularLocation>
</comment>
<dbReference type="AlphaFoldDB" id="A0A3A5HBA3"/>
<sequence>MTLPASEVVAHEATPVGEVEPEGAKVAGRSPTQLAIARFRKDKLSMVALGICAFYIISAILAPILDKFGVLTPNDFHQDLLNISLGGIPEGAMGGASWSHPLGVVPGTGNDLLSRLMLGITWSLGIALTGTIFTLVLGAIFGIVSGFSGGWVDAIIGRLIDLTLSFPQTLMLLALYGAALIFLTENLHIGNRDLASAVFVIGILSAFGWPPVARVVRGQVLSLREREYVEAARLFGASRFRIYFKEILPNLWAPLLVYFTLLLPAYVSAEAAFSFLGVGVKPPTPTLGNILADSVSYSTADPSFFFFPGFLIAIIVISFNLLGDGLRDALDPKSGR</sequence>
<evidence type="ECO:0000313" key="10">
    <source>
        <dbReference type="Proteomes" id="UP000276542"/>
    </source>
</evidence>
<dbReference type="Proteomes" id="UP000276542">
    <property type="component" value="Unassembled WGS sequence"/>
</dbReference>
<protein>
    <submittedName>
        <fullName evidence="9">ABC transporter permease</fullName>
    </submittedName>
</protein>
<evidence type="ECO:0000256" key="4">
    <source>
        <dbReference type="ARBA" id="ARBA00022692"/>
    </source>
</evidence>
<dbReference type="InterPro" id="IPR025966">
    <property type="entry name" value="OppC_N"/>
</dbReference>
<dbReference type="Pfam" id="PF00528">
    <property type="entry name" value="BPD_transp_1"/>
    <property type="match status" value="1"/>
</dbReference>
<keyword evidence="10" id="KW-1185">Reference proteome</keyword>
<evidence type="ECO:0000256" key="6">
    <source>
        <dbReference type="ARBA" id="ARBA00023136"/>
    </source>
</evidence>
<comment type="similarity">
    <text evidence="7">Belongs to the binding-protein-dependent transport system permease family.</text>
</comment>
<keyword evidence="6 7" id="KW-0472">Membrane</keyword>
<evidence type="ECO:0000256" key="5">
    <source>
        <dbReference type="ARBA" id="ARBA00022989"/>
    </source>
</evidence>
<evidence type="ECO:0000256" key="2">
    <source>
        <dbReference type="ARBA" id="ARBA00022448"/>
    </source>
</evidence>
<evidence type="ECO:0000256" key="3">
    <source>
        <dbReference type="ARBA" id="ARBA00022475"/>
    </source>
</evidence>
<evidence type="ECO:0000256" key="7">
    <source>
        <dbReference type="RuleBase" id="RU363032"/>
    </source>
</evidence>
<dbReference type="GO" id="GO:0055085">
    <property type="term" value="P:transmembrane transport"/>
    <property type="evidence" value="ECO:0007669"/>
    <property type="project" value="InterPro"/>
</dbReference>
<dbReference type="SUPFAM" id="SSF161098">
    <property type="entry name" value="MetI-like"/>
    <property type="match status" value="1"/>
</dbReference>
<dbReference type="PROSITE" id="PS50928">
    <property type="entry name" value="ABC_TM1"/>
    <property type="match status" value="1"/>
</dbReference>
<keyword evidence="5 7" id="KW-1133">Transmembrane helix</keyword>